<organism evidence="2 3">
    <name type="scientific">Clohesyomyces aquaticus</name>
    <dbReference type="NCBI Taxonomy" id="1231657"/>
    <lineage>
        <taxon>Eukaryota</taxon>
        <taxon>Fungi</taxon>
        <taxon>Dikarya</taxon>
        <taxon>Ascomycota</taxon>
        <taxon>Pezizomycotina</taxon>
        <taxon>Dothideomycetes</taxon>
        <taxon>Pleosporomycetidae</taxon>
        <taxon>Pleosporales</taxon>
        <taxon>Lindgomycetaceae</taxon>
        <taxon>Clohesyomyces</taxon>
    </lineage>
</organism>
<gene>
    <name evidence="2" type="ORF">BCR34DRAFT_96544</name>
</gene>
<dbReference type="EMBL" id="MCFA01000017">
    <property type="protein sequence ID" value="ORY16608.1"/>
    <property type="molecule type" value="Genomic_DNA"/>
</dbReference>
<protein>
    <submittedName>
        <fullName evidence="2">Uncharacterized protein</fullName>
    </submittedName>
</protein>
<evidence type="ECO:0000313" key="3">
    <source>
        <dbReference type="Proteomes" id="UP000193144"/>
    </source>
</evidence>
<dbReference type="AlphaFoldDB" id="A0A1Y2A2B6"/>
<feature type="compositionally biased region" description="Polar residues" evidence="1">
    <location>
        <begin position="199"/>
        <end position="221"/>
    </location>
</feature>
<dbReference type="OrthoDB" id="5244543at2759"/>
<feature type="region of interest" description="Disordered" evidence="1">
    <location>
        <begin position="151"/>
        <end position="253"/>
    </location>
</feature>
<name>A0A1Y2A2B6_9PLEO</name>
<accession>A0A1Y2A2B6</accession>
<feature type="compositionally biased region" description="Polar residues" evidence="1">
    <location>
        <begin position="244"/>
        <end position="253"/>
    </location>
</feature>
<dbReference type="Proteomes" id="UP000193144">
    <property type="component" value="Unassembled WGS sequence"/>
</dbReference>
<proteinExistence type="predicted"/>
<feature type="compositionally biased region" description="Low complexity" evidence="1">
    <location>
        <begin position="77"/>
        <end position="94"/>
    </location>
</feature>
<reference evidence="2 3" key="1">
    <citation type="submission" date="2016-07" db="EMBL/GenBank/DDBJ databases">
        <title>Pervasive Adenine N6-methylation of Active Genes in Fungi.</title>
        <authorList>
            <consortium name="DOE Joint Genome Institute"/>
            <person name="Mondo S.J."/>
            <person name="Dannebaum R.O."/>
            <person name="Kuo R.C."/>
            <person name="Labutti K."/>
            <person name="Haridas S."/>
            <person name="Kuo A."/>
            <person name="Salamov A."/>
            <person name="Ahrendt S.R."/>
            <person name="Lipzen A."/>
            <person name="Sullivan W."/>
            <person name="Andreopoulos W.B."/>
            <person name="Clum A."/>
            <person name="Lindquist E."/>
            <person name="Daum C."/>
            <person name="Ramamoorthy G.K."/>
            <person name="Gryganskyi A."/>
            <person name="Culley D."/>
            <person name="Magnuson J.K."/>
            <person name="James T.Y."/>
            <person name="O'Malley M.A."/>
            <person name="Stajich J.E."/>
            <person name="Spatafora J.W."/>
            <person name="Visel A."/>
            <person name="Grigoriev I.V."/>
        </authorList>
    </citation>
    <scope>NUCLEOTIDE SEQUENCE [LARGE SCALE GENOMIC DNA]</scope>
    <source>
        <strain evidence="2 3">CBS 115471</strain>
    </source>
</reference>
<evidence type="ECO:0000313" key="2">
    <source>
        <dbReference type="EMBL" id="ORY16608.1"/>
    </source>
</evidence>
<keyword evidence="3" id="KW-1185">Reference proteome</keyword>
<feature type="compositionally biased region" description="Basic and acidic residues" evidence="1">
    <location>
        <begin position="223"/>
        <end position="235"/>
    </location>
</feature>
<feature type="region of interest" description="Disordered" evidence="1">
    <location>
        <begin position="77"/>
        <end position="117"/>
    </location>
</feature>
<feature type="compositionally biased region" description="Basic and acidic residues" evidence="1">
    <location>
        <begin position="173"/>
        <end position="186"/>
    </location>
</feature>
<evidence type="ECO:0000256" key="1">
    <source>
        <dbReference type="SAM" id="MobiDB-lite"/>
    </source>
</evidence>
<comment type="caution">
    <text evidence="2">The sequence shown here is derived from an EMBL/GenBank/DDBJ whole genome shotgun (WGS) entry which is preliminary data.</text>
</comment>
<sequence>MSSSTTTSHALLVLRQTASAPPSSTSYQACTWFGHCLGATCKTNDDCDNDWICEDSKCSPCCGDSSQTSTARASASASATAGSSSHHGLSTTTAIAPANNVPRSELDVGSSYTDDRKRLVGNESPAELAVSPAKPTELQAIELVELEGDAGRGASQSNDMYKPPLTIPPPTRAEPRQRSPHYRFEEYQVSPPAHAPDQLTFSPVSDRSLGSTYRPYQTQDTLTEERPVVGRERSENAYTLFRWPNTNSTDSGR</sequence>